<feature type="domain" description="Schlafen AlbA-2" evidence="1">
    <location>
        <begin position="19"/>
        <end position="147"/>
    </location>
</feature>
<dbReference type="EMBL" id="JABWCV010000015">
    <property type="protein sequence ID" value="NVF15216.1"/>
    <property type="molecule type" value="Genomic_DNA"/>
</dbReference>
<feature type="domain" description="Filamentation induced by cAMP protein Fic-like C-terminal" evidence="2">
    <location>
        <begin position="442"/>
        <end position="505"/>
    </location>
</feature>
<dbReference type="InterPro" id="IPR049514">
    <property type="entry name" value="Fic-like_C"/>
</dbReference>
<accession>A0A7Y6RE77</accession>
<dbReference type="InterPro" id="IPR007421">
    <property type="entry name" value="Schlafen_AlbA_2_dom"/>
</dbReference>
<dbReference type="InterPro" id="IPR038475">
    <property type="entry name" value="RecG_C_sf"/>
</dbReference>
<evidence type="ECO:0000259" key="2">
    <source>
        <dbReference type="Pfam" id="PF21247"/>
    </source>
</evidence>
<dbReference type="Pfam" id="PF21247">
    <property type="entry name" value="Fic-like_C"/>
    <property type="match status" value="1"/>
</dbReference>
<dbReference type="PANTHER" id="PTHR30595:SF6">
    <property type="entry name" value="SCHLAFEN ALBA-2 DOMAIN-CONTAINING PROTEIN"/>
    <property type="match status" value="1"/>
</dbReference>
<evidence type="ECO:0000313" key="4">
    <source>
        <dbReference type="Proteomes" id="UP000589984"/>
    </source>
</evidence>
<gene>
    <name evidence="3" type="ORF">HUO07_13690</name>
</gene>
<dbReference type="InterPro" id="IPR038461">
    <property type="entry name" value="Schlafen_AlbA_2_dom_sf"/>
</dbReference>
<dbReference type="Gene3D" id="3.30.565.60">
    <property type="match status" value="1"/>
</dbReference>
<reference evidence="3 4" key="1">
    <citation type="submission" date="2020-06" db="EMBL/GenBank/DDBJ databases">
        <title>Halomonas sp. QX-1 draft genome sequence.</title>
        <authorList>
            <person name="Qiu X."/>
        </authorList>
    </citation>
    <scope>NUCLEOTIDE SEQUENCE [LARGE SCALE GENOMIC DNA]</scope>
    <source>
        <strain evidence="3 4">QX-1</strain>
    </source>
</reference>
<dbReference type="Pfam" id="PF13749">
    <property type="entry name" value="HATPase_c_4"/>
    <property type="match status" value="1"/>
</dbReference>
<dbReference type="AlphaFoldDB" id="A0A7Y6RE77"/>
<sequence>MTPKLPINIDDLLHHRTVESERIEYKEGWNPESILHTLCAFANDFHNLGGGYVLVGIAEENGQPQLPPAGLLPEQIDAVQKELLNLGHSALAPHYHPLTATYEIQGKTILVLWAPGGETRPYKAKTSLSKKSDWAYYLRKHTSTVKASGRDERELLSLAATVPFDDRYRQTATLNDLSSYLMRDFLHDINSELAPEARELDIETLGRRMNVVGGPSEMAFPKNVGLLFFNEQPEQLFPATQIDVVYFPDGAGGDHFEEKIFKGPLGRITRTALDYINRNYLKEGVTKHADRPEAERFWNFPLGAIEEAVVNAVYHRSYEIREPIEIRIDGRELVVLSFPGPDHSIRMQDLQAGKAVSRRYRNRRIGEFLKELDLTEGRSTGVPKILRVMKTNGSPEPVFETDDERSYFLIRLPVHEGFTVAEDTASAVPKQVAEQVTEQVTEQVMRLLQALLEEPRSTKALLKALSLTHRPTFLQNYLQPALALSLIEMTQPDSPRSPTQKYRLTDLGKQVLATKNTH</sequence>
<dbReference type="RefSeq" id="WP_176304046.1">
    <property type="nucleotide sequence ID" value="NZ_JABWCV010000015.1"/>
</dbReference>
<dbReference type="PANTHER" id="PTHR30595">
    <property type="entry name" value="GLPR-RELATED TRANSCRIPTIONAL REPRESSOR"/>
    <property type="match status" value="1"/>
</dbReference>
<protein>
    <submittedName>
        <fullName evidence="3">Putative DNA binding domain-containing protein</fullName>
    </submittedName>
</protein>
<name>A0A7Y6RE77_9GAMM</name>
<dbReference type="Pfam" id="PF04326">
    <property type="entry name" value="SLFN_AlbA_2"/>
    <property type="match status" value="1"/>
</dbReference>
<proteinExistence type="predicted"/>
<dbReference type="Proteomes" id="UP000589984">
    <property type="component" value="Unassembled WGS sequence"/>
</dbReference>
<evidence type="ECO:0000259" key="1">
    <source>
        <dbReference type="Pfam" id="PF04326"/>
    </source>
</evidence>
<dbReference type="Gene3D" id="3.30.950.30">
    <property type="entry name" value="Schlafen, AAA domain"/>
    <property type="match status" value="1"/>
</dbReference>
<organism evidence="3 4">
    <name type="scientific">Vreelandella maris</name>
    <dbReference type="NCBI Taxonomy" id="2729617"/>
    <lineage>
        <taxon>Bacteria</taxon>
        <taxon>Pseudomonadati</taxon>
        <taxon>Pseudomonadota</taxon>
        <taxon>Gammaproteobacteria</taxon>
        <taxon>Oceanospirillales</taxon>
        <taxon>Halomonadaceae</taxon>
        <taxon>Vreelandella</taxon>
    </lineage>
</organism>
<evidence type="ECO:0000313" key="3">
    <source>
        <dbReference type="EMBL" id="NVF15216.1"/>
    </source>
</evidence>
<comment type="caution">
    <text evidence="3">The sequence shown here is derived from an EMBL/GenBank/DDBJ whole genome shotgun (WGS) entry which is preliminary data.</text>
</comment>
<keyword evidence="4" id="KW-1185">Reference proteome</keyword>